<organism evidence="1 2">
    <name type="scientific">Pseudochelatococcus contaminans</name>
    <dbReference type="NCBI Taxonomy" id="1538103"/>
    <lineage>
        <taxon>Bacteria</taxon>
        <taxon>Pseudomonadati</taxon>
        <taxon>Pseudomonadota</taxon>
        <taxon>Alphaproteobacteria</taxon>
        <taxon>Hyphomicrobiales</taxon>
        <taxon>Chelatococcaceae</taxon>
        <taxon>Pseudochelatococcus</taxon>
    </lineage>
</organism>
<dbReference type="AlphaFoldDB" id="A0A7W5Z849"/>
<dbReference type="Proteomes" id="UP000537592">
    <property type="component" value="Unassembled WGS sequence"/>
</dbReference>
<dbReference type="EMBL" id="JACICC010000028">
    <property type="protein sequence ID" value="MBB3811605.1"/>
    <property type="molecule type" value="Genomic_DNA"/>
</dbReference>
<proteinExistence type="predicted"/>
<evidence type="ECO:0000313" key="2">
    <source>
        <dbReference type="Proteomes" id="UP000537592"/>
    </source>
</evidence>
<accession>A0A7W5Z849</accession>
<sequence length="43" mass="4812">MAAMPMAMMSSGNWLTARWRSTSGAILLESLHFLSNAKTPRRM</sequence>
<reference evidence="1 2" key="1">
    <citation type="submission" date="2020-08" db="EMBL/GenBank/DDBJ databases">
        <title>Genomic Encyclopedia of Type Strains, Phase IV (KMG-IV): sequencing the most valuable type-strain genomes for metagenomic binning, comparative biology and taxonomic classification.</title>
        <authorList>
            <person name="Goeker M."/>
        </authorList>
    </citation>
    <scope>NUCLEOTIDE SEQUENCE [LARGE SCALE GENOMIC DNA]</scope>
    <source>
        <strain evidence="1 2">DSM 28760</strain>
    </source>
</reference>
<name>A0A7W5Z849_9HYPH</name>
<protein>
    <submittedName>
        <fullName evidence="1">Uncharacterized protein</fullName>
    </submittedName>
</protein>
<evidence type="ECO:0000313" key="1">
    <source>
        <dbReference type="EMBL" id="MBB3811605.1"/>
    </source>
</evidence>
<gene>
    <name evidence="1" type="ORF">FHS81_003720</name>
</gene>
<keyword evidence="2" id="KW-1185">Reference proteome</keyword>
<comment type="caution">
    <text evidence="1">The sequence shown here is derived from an EMBL/GenBank/DDBJ whole genome shotgun (WGS) entry which is preliminary data.</text>
</comment>